<comment type="similarity">
    <text evidence="3">In the N-terminal section; belongs to the NADH:flavin oxidoreductase/NADH oxidase family.</text>
</comment>
<evidence type="ECO:0000259" key="10">
    <source>
        <dbReference type="Pfam" id="PF00724"/>
    </source>
</evidence>
<keyword evidence="6" id="KW-0479">Metal-binding</keyword>
<organism evidence="11 12">
    <name type="scientific">Paracoccus pacificus</name>
    <dbReference type="NCBI Taxonomy" id="1463598"/>
    <lineage>
        <taxon>Bacteria</taxon>
        <taxon>Pseudomonadati</taxon>
        <taxon>Pseudomonadota</taxon>
        <taxon>Alphaproteobacteria</taxon>
        <taxon>Rhodobacterales</taxon>
        <taxon>Paracoccaceae</taxon>
        <taxon>Paracoccus</taxon>
    </lineage>
</organism>
<keyword evidence="12" id="KW-1185">Reference proteome</keyword>
<dbReference type="SUPFAM" id="SSF51395">
    <property type="entry name" value="FMN-linked oxidoreductases"/>
    <property type="match status" value="1"/>
</dbReference>
<proteinExistence type="inferred from homology"/>
<evidence type="ECO:0000256" key="3">
    <source>
        <dbReference type="ARBA" id="ARBA00011048"/>
    </source>
</evidence>
<evidence type="ECO:0000313" key="12">
    <source>
        <dbReference type="Proteomes" id="UP001597213"/>
    </source>
</evidence>
<comment type="cofactor">
    <cofactor evidence="1">
        <name>FMN</name>
        <dbReference type="ChEBI" id="CHEBI:58210"/>
    </cofactor>
</comment>
<dbReference type="EMBL" id="JBHUEN010000006">
    <property type="protein sequence ID" value="MFD1880492.1"/>
    <property type="molecule type" value="Genomic_DNA"/>
</dbReference>
<comment type="caution">
    <text evidence="11">The sequence shown here is derived from an EMBL/GenBank/DDBJ whole genome shotgun (WGS) entry which is preliminary data.</text>
</comment>
<evidence type="ECO:0000256" key="6">
    <source>
        <dbReference type="ARBA" id="ARBA00022723"/>
    </source>
</evidence>
<feature type="domain" description="NADH:flavin oxidoreductase/NADH oxidase N-terminal" evidence="10">
    <location>
        <begin position="9"/>
        <end position="338"/>
    </location>
</feature>
<evidence type="ECO:0000313" key="11">
    <source>
        <dbReference type="EMBL" id="MFD1880492.1"/>
    </source>
</evidence>
<dbReference type="InterPro" id="IPR001155">
    <property type="entry name" value="OxRdtase_FMN_N"/>
</dbReference>
<dbReference type="Gene3D" id="3.20.20.70">
    <property type="entry name" value="Aldolase class I"/>
    <property type="match status" value="1"/>
</dbReference>
<keyword evidence="7" id="KW-0560">Oxidoreductase</keyword>
<dbReference type="Gene3D" id="3.50.50.60">
    <property type="entry name" value="FAD/NAD(P)-binding domain"/>
    <property type="match status" value="1"/>
</dbReference>
<keyword evidence="4" id="KW-0285">Flavoprotein</keyword>
<evidence type="ECO:0000256" key="1">
    <source>
        <dbReference type="ARBA" id="ARBA00001917"/>
    </source>
</evidence>
<dbReference type="PANTHER" id="PTHR42917">
    <property type="entry name" value="2,4-DIENOYL-COA REDUCTASE"/>
    <property type="match status" value="1"/>
</dbReference>
<evidence type="ECO:0000256" key="8">
    <source>
        <dbReference type="ARBA" id="ARBA00023004"/>
    </source>
</evidence>
<gene>
    <name evidence="11" type="ORF">ACFSCT_02035</name>
</gene>
<dbReference type="InterPro" id="IPR051793">
    <property type="entry name" value="NADH:flavin_oxidoreductase"/>
</dbReference>
<dbReference type="Proteomes" id="UP001597213">
    <property type="component" value="Unassembled WGS sequence"/>
</dbReference>
<dbReference type="Gene3D" id="3.40.50.720">
    <property type="entry name" value="NAD(P)-binding Rossmann-like Domain"/>
    <property type="match status" value="1"/>
</dbReference>
<name>A0ABW4R2Q7_9RHOB</name>
<evidence type="ECO:0000256" key="7">
    <source>
        <dbReference type="ARBA" id="ARBA00023002"/>
    </source>
</evidence>
<sequence>MRDPRHDILFQPIQIGPKTAKNRFYQVPHCNGMGHREPNALAGMRGMKAAGGWAVVCTEEVEIHPSSEVAPAQEGRIWQDEDIPLHARVVEAIHEHGALAGCELVYNAPRTNLYSRMVPMGPGPGSVISGAMEPQQARVMDLSDIRALRRWHRAAALRARTAGYDMIFVYAGHGLTMTQQFLSRATNQRSDAYGGSLENRARLLRELIEDTRDAVGHDCAVPVRIAVAELGVKDGLARAEIEDLIGMLGELPDLWDFCMGSWPTDSQTSRFSPEGFQEEYFRGLKALTSKPVVGVGRYTSPDAMAALVKGGVMDLIGAARPSIADPFLPLKIAEGRSDDLRECIGCNICIASDNQSVPIRCTQNPTMGEEWRRGWHPEIIQPRASDARVLVVGAGPAGLEAAHQLGKRGYAVALAEAADRLGGRVLAESALPGLAAWRRVADYRIGQIERLDQLETYPASRLTAEDVLEFGATHVAIATGADWARNGFGRHHPQGFDIAPGATVLTPDDIFAGARPTGRVVVYDDDHYSVGGAIAELLALNGARVTLATPAPLVSNWTVNTLEQGVIEARLVAAGVTLATRTAATSVGPGGLHAASNVTGTPSVIEADAVVLVGNRLPRDGLAKALMSRAADWADAGLQSVTTIGDALAPAMIVHAVYQGHRYARELECPPDPDVVPFRRDLPR</sequence>
<keyword evidence="5" id="KW-0288">FMN</keyword>
<dbReference type="Pfam" id="PF13450">
    <property type="entry name" value="NAD_binding_8"/>
    <property type="match status" value="1"/>
</dbReference>
<dbReference type="RefSeq" id="WP_379139717.1">
    <property type="nucleotide sequence ID" value="NZ_JBHUEN010000006.1"/>
</dbReference>
<accession>A0ABW4R2Q7</accession>
<dbReference type="InterPro" id="IPR013785">
    <property type="entry name" value="Aldolase_TIM"/>
</dbReference>
<dbReference type="SUPFAM" id="SSF51905">
    <property type="entry name" value="FAD/NAD(P)-binding domain"/>
    <property type="match status" value="1"/>
</dbReference>
<evidence type="ECO:0000256" key="2">
    <source>
        <dbReference type="ARBA" id="ARBA00001966"/>
    </source>
</evidence>
<evidence type="ECO:0000256" key="4">
    <source>
        <dbReference type="ARBA" id="ARBA00022630"/>
    </source>
</evidence>
<dbReference type="Pfam" id="PF00724">
    <property type="entry name" value="Oxidored_FMN"/>
    <property type="match status" value="1"/>
</dbReference>
<protein>
    <submittedName>
        <fullName evidence="11">FAD-dependent oxidoreductase</fullName>
    </submittedName>
</protein>
<keyword evidence="9" id="KW-0411">Iron-sulfur</keyword>
<keyword evidence="8" id="KW-0408">Iron</keyword>
<dbReference type="InterPro" id="IPR036188">
    <property type="entry name" value="FAD/NAD-bd_sf"/>
</dbReference>
<dbReference type="PANTHER" id="PTHR42917:SF2">
    <property type="entry name" value="2,4-DIENOYL-COA REDUCTASE [(2E)-ENOYL-COA-PRODUCING]"/>
    <property type="match status" value="1"/>
</dbReference>
<comment type="cofactor">
    <cofactor evidence="2">
        <name>[4Fe-4S] cluster</name>
        <dbReference type="ChEBI" id="CHEBI:49883"/>
    </cofactor>
</comment>
<evidence type="ECO:0000256" key="9">
    <source>
        <dbReference type="ARBA" id="ARBA00023014"/>
    </source>
</evidence>
<evidence type="ECO:0000256" key="5">
    <source>
        <dbReference type="ARBA" id="ARBA00022643"/>
    </source>
</evidence>
<reference evidence="12" key="1">
    <citation type="journal article" date="2019" name="Int. J. Syst. Evol. Microbiol.">
        <title>The Global Catalogue of Microorganisms (GCM) 10K type strain sequencing project: providing services to taxonomists for standard genome sequencing and annotation.</title>
        <authorList>
            <consortium name="The Broad Institute Genomics Platform"/>
            <consortium name="The Broad Institute Genome Sequencing Center for Infectious Disease"/>
            <person name="Wu L."/>
            <person name="Ma J."/>
        </authorList>
    </citation>
    <scope>NUCLEOTIDE SEQUENCE [LARGE SCALE GENOMIC DNA]</scope>
    <source>
        <strain evidence="12">CCUG 56029</strain>
    </source>
</reference>